<dbReference type="AlphaFoldDB" id="A0A919R0Y8"/>
<comment type="caution">
    <text evidence="2">The sequence shown here is derived from an EMBL/GenBank/DDBJ whole genome shotgun (WGS) entry which is preliminary data.</text>
</comment>
<dbReference type="EMBL" id="BOOU01000030">
    <property type="protein sequence ID" value="GII76973.1"/>
    <property type="molecule type" value="Genomic_DNA"/>
</dbReference>
<keyword evidence="3" id="KW-1185">Reference proteome</keyword>
<feature type="transmembrane region" description="Helical" evidence="1">
    <location>
        <begin position="73"/>
        <end position="91"/>
    </location>
</feature>
<feature type="transmembrane region" description="Helical" evidence="1">
    <location>
        <begin position="97"/>
        <end position="118"/>
    </location>
</feature>
<proteinExistence type="predicted"/>
<evidence type="ECO:0000313" key="2">
    <source>
        <dbReference type="EMBL" id="GII76973.1"/>
    </source>
</evidence>
<evidence type="ECO:0000313" key="3">
    <source>
        <dbReference type="Proteomes" id="UP000655287"/>
    </source>
</evidence>
<keyword evidence="1" id="KW-1133">Transmembrane helix</keyword>
<reference evidence="2" key="1">
    <citation type="submission" date="2021-01" db="EMBL/GenBank/DDBJ databases">
        <title>Whole genome shotgun sequence of Sphaerisporangium rufum NBRC 109079.</title>
        <authorList>
            <person name="Komaki H."/>
            <person name="Tamura T."/>
        </authorList>
    </citation>
    <scope>NUCLEOTIDE SEQUENCE</scope>
    <source>
        <strain evidence="2">NBRC 109079</strain>
    </source>
</reference>
<name>A0A919R0Y8_9ACTN</name>
<evidence type="ECO:0008006" key="4">
    <source>
        <dbReference type="Google" id="ProtNLM"/>
    </source>
</evidence>
<keyword evidence="1" id="KW-0472">Membrane</keyword>
<dbReference type="InterPro" id="IPR018750">
    <property type="entry name" value="DUF2306_membrane"/>
</dbReference>
<feature type="transmembrane region" description="Helical" evidence="1">
    <location>
        <begin position="138"/>
        <end position="159"/>
    </location>
</feature>
<organism evidence="2 3">
    <name type="scientific">Sphaerisporangium rufum</name>
    <dbReference type="NCBI Taxonomy" id="1381558"/>
    <lineage>
        <taxon>Bacteria</taxon>
        <taxon>Bacillati</taxon>
        <taxon>Actinomycetota</taxon>
        <taxon>Actinomycetes</taxon>
        <taxon>Streptosporangiales</taxon>
        <taxon>Streptosporangiaceae</taxon>
        <taxon>Sphaerisporangium</taxon>
    </lineage>
</organism>
<gene>
    <name evidence="2" type="ORF">Sru01_19550</name>
</gene>
<dbReference type="Proteomes" id="UP000655287">
    <property type="component" value="Unassembled WGS sequence"/>
</dbReference>
<dbReference type="Pfam" id="PF10067">
    <property type="entry name" value="DUF2306"/>
    <property type="match status" value="1"/>
</dbReference>
<protein>
    <recommendedName>
        <fullName evidence="4">DUF2306 domain-containing protein</fullName>
    </recommendedName>
</protein>
<feature type="transmembrane region" description="Helical" evidence="1">
    <location>
        <begin position="33"/>
        <end position="52"/>
    </location>
</feature>
<accession>A0A919R0Y8</accession>
<feature type="transmembrane region" description="Helical" evidence="1">
    <location>
        <begin position="171"/>
        <end position="196"/>
    </location>
</feature>
<evidence type="ECO:0000256" key="1">
    <source>
        <dbReference type="SAM" id="Phobius"/>
    </source>
</evidence>
<sequence length="227" mass="24712">MLAVAFVAFSLPPYLTGDPARSRVPAPEGFAAHYPLLVAHVVFATIAMMCAVPQVWPWLRRRRPALHRLTGRAYVFAGVLPAGLAGLVIGARTPFGPVLAVSNVMLALLWLGCTVTGYRMARQGRYAEHRRWMLRSFALTFSIISNRVWGVIAGIVLVPQLDTLFGGDQRMLTFTIAALAGWLGWTVPLLAVQWWLERGEAVRRRARITARATAGRAAVPEAAGGTG</sequence>
<keyword evidence="1" id="KW-0812">Transmembrane</keyword>